<keyword evidence="1" id="KW-0472">Membrane</keyword>
<evidence type="ECO:0000313" key="3">
    <source>
        <dbReference type="Proteomes" id="UP000380867"/>
    </source>
</evidence>
<sequence>MDVWDVLDHPVLISVGLFVLAIVGSLLWAALRLALARAKGGPASGIDIGAIVSAWRQRPKTSDVVDVGQLQAMIQEAFVAGHGVDVAGETKESRIANLEALHAEGRITAEKLVELKAAIQAEG</sequence>
<proteinExistence type="predicted"/>
<reference evidence="2" key="1">
    <citation type="submission" date="2019-09" db="EMBL/GenBank/DDBJ databases">
        <authorList>
            <person name="Li J."/>
        </authorList>
    </citation>
    <scope>NUCLEOTIDE SEQUENCE [LARGE SCALE GENOMIC DNA]</scope>
    <source>
        <strain evidence="2">JCM 14732</strain>
    </source>
</reference>
<keyword evidence="1" id="KW-1133">Transmembrane helix</keyword>
<dbReference type="RefSeq" id="WP_149688936.1">
    <property type="nucleotide sequence ID" value="NZ_SDPQ02000002.1"/>
</dbReference>
<keyword evidence="1" id="KW-0812">Transmembrane</keyword>
<accession>A0A5M4FDS0</accession>
<gene>
    <name evidence="2" type="ORF">ESP70_008905</name>
</gene>
<evidence type="ECO:0000313" key="2">
    <source>
        <dbReference type="EMBL" id="KAA1397485.1"/>
    </source>
</evidence>
<organism evidence="2 3">
    <name type="scientific">Aeromicrobium ginsengisoli</name>
    <dbReference type="NCBI Taxonomy" id="363867"/>
    <lineage>
        <taxon>Bacteria</taxon>
        <taxon>Bacillati</taxon>
        <taxon>Actinomycetota</taxon>
        <taxon>Actinomycetes</taxon>
        <taxon>Propionibacteriales</taxon>
        <taxon>Nocardioidaceae</taxon>
        <taxon>Aeromicrobium</taxon>
    </lineage>
</organism>
<feature type="transmembrane region" description="Helical" evidence="1">
    <location>
        <begin position="12"/>
        <end position="31"/>
    </location>
</feature>
<evidence type="ECO:0008006" key="4">
    <source>
        <dbReference type="Google" id="ProtNLM"/>
    </source>
</evidence>
<name>A0A5M4FDS0_9ACTN</name>
<evidence type="ECO:0000256" key="1">
    <source>
        <dbReference type="SAM" id="Phobius"/>
    </source>
</evidence>
<dbReference type="EMBL" id="SDPQ02000002">
    <property type="protein sequence ID" value="KAA1397485.1"/>
    <property type="molecule type" value="Genomic_DNA"/>
</dbReference>
<dbReference type="AlphaFoldDB" id="A0A5M4FDS0"/>
<keyword evidence="3" id="KW-1185">Reference proteome</keyword>
<protein>
    <recommendedName>
        <fullName evidence="4">SHOCT domain-containing protein</fullName>
    </recommendedName>
</protein>
<comment type="caution">
    <text evidence="2">The sequence shown here is derived from an EMBL/GenBank/DDBJ whole genome shotgun (WGS) entry which is preliminary data.</text>
</comment>
<dbReference type="Proteomes" id="UP000380867">
    <property type="component" value="Unassembled WGS sequence"/>
</dbReference>